<evidence type="ECO:0000313" key="1">
    <source>
        <dbReference type="EMBL" id="USJ31233.1"/>
    </source>
</evidence>
<gene>
    <name evidence="1" type="ORF">NFI80_00540</name>
</gene>
<organism evidence="1 2">
    <name type="scientific">Dyadobacter chenhuakuii</name>
    <dbReference type="NCBI Taxonomy" id="2909339"/>
    <lineage>
        <taxon>Bacteria</taxon>
        <taxon>Pseudomonadati</taxon>
        <taxon>Bacteroidota</taxon>
        <taxon>Cytophagia</taxon>
        <taxon>Cytophagales</taxon>
        <taxon>Spirosomataceae</taxon>
        <taxon>Dyadobacter</taxon>
    </lineage>
</organism>
<accession>A0ABY4XMD2</accession>
<dbReference type="RefSeq" id="WP_235164294.1">
    <property type="nucleotide sequence ID" value="NZ_CP098805.1"/>
</dbReference>
<keyword evidence="2" id="KW-1185">Reference proteome</keyword>
<dbReference type="Proteomes" id="UP001055420">
    <property type="component" value="Chromosome"/>
</dbReference>
<evidence type="ECO:0000313" key="2">
    <source>
        <dbReference type="Proteomes" id="UP001055420"/>
    </source>
</evidence>
<sequence>MINAPVINVIFRGSNSALSDKARSTALLSPDFVKPLEATTIPFLINESALFSFVIFETKPVLAIRDKSCFMILF</sequence>
<dbReference type="EMBL" id="CP098805">
    <property type="protein sequence ID" value="USJ31233.1"/>
    <property type="molecule type" value="Genomic_DNA"/>
</dbReference>
<protein>
    <submittedName>
        <fullName evidence="1">Uncharacterized protein</fullName>
    </submittedName>
</protein>
<proteinExistence type="predicted"/>
<reference evidence="1" key="1">
    <citation type="submission" date="2022-06" db="EMBL/GenBank/DDBJ databases">
        <title>Novel species in genus Dyadobacter.</title>
        <authorList>
            <person name="Ma C."/>
        </authorList>
    </citation>
    <scope>NUCLEOTIDE SEQUENCE</scope>
    <source>
        <strain evidence="1">CY22</strain>
    </source>
</reference>
<name>A0ABY4XMD2_9BACT</name>